<dbReference type="Proteomes" id="UP001497535">
    <property type="component" value="Unassembled WGS sequence"/>
</dbReference>
<gene>
    <name evidence="1" type="ORF">MENTE1834_LOCUS19468</name>
</gene>
<name>A0ACB0Z1I5_MELEN</name>
<evidence type="ECO:0000313" key="2">
    <source>
        <dbReference type="Proteomes" id="UP001497535"/>
    </source>
</evidence>
<dbReference type="EMBL" id="CAVMJV010000023">
    <property type="protein sequence ID" value="CAK5072831.1"/>
    <property type="molecule type" value="Genomic_DNA"/>
</dbReference>
<keyword evidence="2" id="KW-1185">Reference proteome</keyword>
<accession>A0ACB0Z1I5</accession>
<sequence>MNFLFFSCLNSILIVPFLQTILVKAFPFLVICEEILCLFVCFFWPIFLILNYFSHFISLFLNIPPPLHT</sequence>
<organism evidence="1 2">
    <name type="scientific">Meloidogyne enterolobii</name>
    <name type="common">Root-knot nematode worm</name>
    <name type="synonym">Meloidogyne mayaguensis</name>
    <dbReference type="NCBI Taxonomy" id="390850"/>
    <lineage>
        <taxon>Eukaryota</taxon>
        <taxon>Metazoa</taxon>
        <taxon>Ecdysozoa</taxon>
        <taxon>Nematoda</taxon>
        <taxon>Chromadorea</taxon>
        <taxon>Rhabditida</taxon>
        <taxon>Tylenchina</taxon>
        <taxon>Tylenchomorpha</taxon>
        <taxon>Tylenchoidea</taxon>
        <taxon>Meloidogynidae</taxon>
        <taxon>Meloidogyninae</taxon>
        <taxon>Meloidogyne</taxon>
    </lineage>
</organism>
<proteinExistence type="predicted"/>
<evidence type="ECO:0000313" key="1">
    <source>
        <dbReference type="EMBL" id="CAK5072831.1"/>
    </source>
</evidence>
<reference evidence="1" key="1">
    <citation type="submission" date="2023-11" db="EMBL/GenBank/DDBJ databases">
        <authorList>
            <person name="Poullet M."/>
        </authorList>
    </citation>
    <scope>NUCLEOTIDE SEQUENCE</scope>
    <source>
        <strain evidence="1">E1834</strain>
    </source>
</reference>
<protein>
    <submittedName>
        <fullName evidence="1">Uncharacterized protein</fullName>
    </submittedName>
</protein>
<comment type="caution">
    <text evidence="1">The sequence shown here is derived from an EMBL/GenBank/DDBJ whole genome shotgun (WGS) entry which is preliminary data.</text>
</comment>